<name>A0ABQ9Y8K0_9EUKA</name>
<proteinExistence type="predicted"/>
<evidence type="ECO:0000313" key="1">
    <source>
        <dbReference type="EMBL" id="KAK2960092.1"/>
    </source>
</evidence>
<reference evidence="1 2" key="1">
    <citation type="journal article" date="2022" name="bioRxiv">
        <title>Genomics of Preaxostyla Flagellates Illuminates Evolutionary Transitions and the Path Towards Mitochondrial Loss.</title>
        <authorList>
            <person name="Novak L.V.F."/>
            <person name="Treitli S.C."/>
            <person name="Pyrih J."/>
            <person name="Halakuc P."/>
            <person name="Pipaliya S.V."/>
            <person name="Vacek V."/>
            <person name="Brzon O."/>
            <person name="Soukal P."/>
            <person name="Eme L."/>
            <person name="Dacks J.B."/>
            <person name="Karnkowska A."/>
            <person name="Elias M."/>
            <person name="Hampl V."/>
        </authorList>
    </citation>
    <scope>NUCLEOTIDE SEQUENCE [LARGE SCALE GENOMIC DNA]</scope>
    <source>
        <strain evidence="1">NAU3</strain>
        <tissue evidence="1">Gut</tissue>
    </source>
</reference>
<protein>
    <submittedName>
        <fullName evidence="1">Uncharacterized protein</fullName>
    </submittedName>
</protein>
<gene>
    <name evidence="1" type="ORF">BLNAU_4975</name>
</gene>
<dbReference type="Proteomes" id="UP001281761">
    <property type="component" value="Unassembled WGS sequence"/>
</dbReference>
<sequence>MNDESVILNPSIDACLSDTSEPPSTVMHKEDHFLHFDANSELSFQDKSKIYNSLVALVKADDPFAKALQDRAVQFLKSLVPKFTDRNLAHKLVTDLVPSSDGSLSGFIESITTLLSSPHSTVVATTLSFLKETTGASSSKMQCQLVESDLITKVFAAVQPHTLPIAANKTVINTLIQIIFFRLTLASPHFLGALGLADAVETYNHREMIFQKVVLPSSQFVTFLISNRHSLKENLLFSFMYQLSTFLRIGPFHRPTLEYVLASPIVMAFSSCLSIVEDNGCHCDTLTLIGYSLREWKNHGHEVIQCNKRKMQALISEGFENTLEHMLMHEKSVYYGLRVVEEYQSVTSLLGFNARRQ</sequence>
<evidence type="ECO:0000313" key="2">
    <source>
        <dbReference type="Proteomes" id="UP001281761"/>
    </source>
</evidence>
<accession>A0ABQ9Y8K0</accession>
<comment type="caution">
    <text evidence="1">The sequence shown here is derived from an EMBL/GenBank/DDBJ whole genome shotgun (WGS) entry which is preliminary data.</text>
</comment>
<keyword evidence="2" id="KW-1185">Reference proteome</keyword>
<organism evidence="1 2">
    <name type="scientific">Blattamonas nauphoetae</name>
    <dbReference type="NCBI Taxonomy" id="2049346"/>
    <lineage>
        <taxon>Eukaryota</taxon>
        <taxon>Metamonada</taxon>
        <taxon>Preaxostyla</taxon>
        <taxon>Oxymonadida</taxon>
        <taxon>Blattamonas</taxon>
    </lineage>
</organism>
<dbReference type="EMBL" id="JARBJD010000025">
    <property type="protein sequence ID" value="KAK2960092.1"/>
    <property type="molecule type" value="Genomic_DNA"/>
</dbReference>